<dbReference type="AlphaFoldDB" id="A0A1Y6K5P4"/>
<proteinExistence type="inferred from homology"/>
<keyword evidence="3" id="KW-0786">Thiamine pyrophosphate</keyword>
<dbReference type="SMART" id="SM00861">
    <property type="entry name" value="Transket_pyr"/>
    <property type="match status" value="1"/>
</dbReference>
<comment type="similarity">
    <text evidence="2">Belongs to the transketolase family.</text>
</comment>
<dbReference type="InterPro" id="IPR029061">
    <property type="entry name" value="THDP-binding"/>
</dbReference>
<comment type="cofactor">
    <cofactor evidence="1">
        <name>thiamine diphosphate</name>
        <dbReference type="ChEBI" id="CHEBI:58937"/>
    </cofactor>
</comment>
<dbReference type="InterPro" id="IPR009014">
    <property type="entry name" value="Transketo_C/PFOR_II"/>
</dbReference>
<dbReference type="GO" id="GO:0004802">
    <property type="term" value="F:transketolase activity"/>
    <property type="evidence" value="ECO:0007669"/>
    <property type="project" value="UniProtKB-EC"/>
</dbReference>
<dbReference type="InterPro" id="IPR051157">
    <property type="entry name" value="PDH/Transketolase"/>
</dbReference>
<dbReference type="Gene3D" id="3.40.50.970">
    <property type="match status" value="1"/>
</dbReference>
<evidence type="ECO:0000256" key="1">
    <source>
        <dbReference type="ARBA" id="ARBA00001964"/>
    </source>
</evidence>
<dbReference type="CDD" id="cd07033">
    <property type="entry name" value="TPP_PYR_DXS_TK_like"/>
    <property type="match status" value="1"/>
</dbReference>
<evidence type="ECO:0000256" key="3">
    <source>
        <dbReference type="ARBA" id="ARBA00023052"/>
    </source>
</evidence>
<dbReference type="FunFam" id="3.40.50.970:FF:000129">
    <property type="entry name" value="Transketolase"/>
    <property type="match status" value="1"/>
</dbReference>
<dbReference type="PANTHER" id="PTHR43825">
    <property type="entry name" value="PYRUVATE DEHYDROGENASE E1 COMPONENT"/>
    <property type="match status" value="1"/>
</dbReference>
<evidence type="ECO:0000313" key="5">
    <source>
        <dbReference type="EMBL" id="SMX54208.1"/>
    </source>
</evidence>
<dbReference type="SUPFAM" id="SSF52922">
    <property type="entry name" value="TK C-terminal domain-like"/>
    <property type="match status" value="1"/>
</dbReference>
<dbReference type="OrthoDB" id="8732661at2"/>
<dbReference type="PANTHER" id="PTHR43825:SF1">
    <property type="entry name" value="TRANSKETOLASE-LIKE PYRIMIDINE-BINDING DOMAIN-CONTAINING PROTEIN"/>
    <property type="match status" value="1"/>
</dbReference>
<evidence type="ECO:0000313" key="6">
    <source>
        <dbReference type="Proteomes" id="UP000195514"/>
    </source>
</evidence>
<protein>
    <submittedName>
        <fullName evidence="5">Putative transketolase C-terminal section</fullName>
        <ecNumber evidence="5">2.2.1.1</ecNumber>
    </submittedName>
</protein>
<keyword evidence="5" id="KW-0808">Transferase</keyword>
<evidence type="ECO:0000259" key="4">
    <source>
        <dbReference type="SMART" id="SM00861"/>
    </source>
</evidence>
<feature type="domain" description="Transketolase-like pyrimidine-binding" evidence="4">
    <location>
        <begin position="4"/>
        <end position="170"/>
    </location>
</feature>
<dbReference type="Pfam" id="PF02779">
    <property type="entry name" value="Transket_pyr"/>
    <property type="match status" value="1"/>
</dbReference>
<dbReference type="KEGG" id="abat:CFX1CAM_1143"/>
<dbReference type="Proteomes" id="UP000195514">
    <property type="component" value="Chromosome I"/>
</dbReference>
<organism evidence="5 6">
    <name type="scientific">Candidatus Brevifilum fermentans</name>
    <dbReference type="NCBI Taxonomy" id="1986204"/>
    <lineage>
        <taxon>Bacteria</taxon>
        <taxon>Bacillati</taxon>
        <taxon>Chloroflexota</taxon>
        <taxon>Anaerolineae</taxon>
        <taxon>Anaerolineales</taxon>
        <taxon>Anaerolineaceae</taxon>
        <taxon>Candidatus Brevifilum</taxon>
    </lineage>
</organism>
<evidence type="ECO:0000256" key="2">
    <source>
        <dbReference type="ARBA" id="ARBA00007131"/>
    </source>
</evidence>
<dbReference type="EMBL" id="LT859958">
    <property type="protein sequence ID" value="SMX54208.1"/>
    <property type="molecule type" value="Genomic_DNA"/>
</dbReference>
<dbReference type="SUPFAM" id="SSF52518">
    <property type="entry name" value="Thiamin diphosphate-binding fold (THDP-binding)"/>
    <property type="match status" value="1"/>
</dbReference>
<dbReference type="EC" id="2.2.1.1" evidence="5"/>
<dbReference type="InterPro" id="IPR005475">
    <property type="entry name" value="Transketolase-like_Pyr-bd"/>
</dbReference>
<dbReference type="RefSeq" id="WP_087862074.1">
    <property type="nucleotide sequence ID" value="NZ_LT859958.1"/>
</dbReference>
<dbReference type="Gene3D" id="3.40.50.920">
    <property type="match status" value="1"/>
</dbReference>
<gene>
    <name evidence="5" type="ORF">CFX1CAM_1143</name>
</gene>
<accession>A0A1Y6K5P4</accession>
<name>A0A1Y6K5P4_9CHLR</name>
<dbReference type="InterPro" id="IPR033248">
    <property type="entry name" value="Transketolase_C"/>
</dbReference>
<keyword evidence="6" id="KW-1185">Reference proteome</keyword>
<sequence>MTDLSMREAYGRALAEYGETNQRLVALDVDTSASTLSKFFAERFPDCFFNIGIAEPCMVDVAVGLALGGFLPFINGFASILSLRALEQIRTCVCYAQTNVKIAAGYAGVSDFKDGATHYSISDLANVRALPNMTVIVPADAAEAAAWVPLIAEYDGPVYLRLSRAGALPVYQSGAKLEIGKGRLLRSGDDLTLVATGTMVGRCFVAAEKLSAIGIDARLLEVHTLKPLDRELLISAAEETGAVVTAEEHNIIGGLGSAVAEALAETVPIPIERVGIPDRFCVTGRDLDKLMDHSGLSVENIIAAAMRVMERKR</sequence>
<reference evidence="6" key="1">
    <citation type="submission" date="2017-05" db="EMBL/GenBank/DDBJ databases">
        <authorList>
            <person name="Kirkegaard R."/>
            <person name="Mcilroy J S."/>
        </authorList>
    </citation>
    <scope>NUCLEOTIDE SEQUENCE [LARGE SCALE GENOMIC DNA]</scope>
</reference>
<dbReference type="Pfam" id="PF02780">
    <property type="entry name" value="Transketolase_C"/>
    <property type="match status" value="1"/>
</dbReference>